<accession>A0A451AN80</accession>
<sequence length="68" mass="8031">MTNNVLFCHPEAKDFMSLFYHALAWQRDYVEYLSLICLFPVRLYVMSQVLRTVYYAASCIKGLRSSTR</sequence>
<organism evidence="1">
    <name type="scientific">Candidatus Kentrum sp. TUN</name>
    <dbReference type="NCBI Taxonomy" id="2126343"/>
    <lineage>
        <taxon>Bacteria</taxon>
        <taxon>Pseudomonadati</taxon>
        <taxon>Pseudomonadota</taxon>
        <taxon>Gammaproteobacteria</taxon>
        <taxon>Candidatus Kentrum</taxon>
    </lineage>
</organism>
<proteinExistence type="predicted"/>
<dbReference type="EMBL" id="CAADFV010000150">
    <property type="protein sequence ID" value="VFK67494.1"/>
    <property type="molecule type" value="Genomic_DNA"/>
</dbReference>
<gene>
    <name evidence="1" type="ORF">BECKTUN1418E_GA0071001_11507</name>
</gene>
<reference evidence="1" key="1">
    <citation type="submission" date="2019-02" db="EMBL/GenBank/DDBJ databases">
        <authorList>
            <person name="Gruber-Vodicka R. H."/>
            <person name="Seah K. B. B."/>
        </authorList>
    </citation>
    <scope>NUCLEOTIDE SEQUENCE</scope>
    <source>
        <strain evidence="1">BECK_BY2</strain>
    </source>
</reference>
<evidence type="ECO:0000313" key="1">
    <source>
        <dbReference type="EMBL" id="VFK67494.1"/>
    </source>
</evidence>
<protein>
    <submittedName>
        <fullName evidence="1">Uncharacterized protein</fullName>
    </submittedName>
</protein>
<name>A0A451AN80_9GAMM</name>
<dbReference type="AlphaFoldDB" id="A0A451AN80"/>